<evidence type="ECO:0000256" key="4">
    <source>
        <dbReference type="HAMAP-Rule" id="MF_01970"/>
    </source>
</evidence>
<comment type="cofactor">
    <cofactor evidence="4 6">
        <name>pyridoxal 5'-phosphate</name>
        <dbReference type="ChEBI" id="CHEBI:597326"/>
    </cofactor>
</comment>
<feature type="binding site" evidence="4">
    <location>
        <position position="247"/>
    </location>
    <ligand>
        <name>pyridoxal 5'-phosphate</name>
        <dbReference type="ChEBI" id="CHEBI:597326"/>
    </ligand>
</feature>
<dbReference type="KEGG" id="eli:ELI_14150"/>
<proteinExistence type="inferred from homology"/>
<feature type="binding site" evidence="4">
    <location>
        <position position="96"/>
    </location>
    <ligand>
        <name>pyridoxal 5'-phosphate</name>
        <dbReference type="ChEBI" id="CHEBI:597326"/>
    </ligand>
</feature>
<evidence type="ECO:0000256" key="5">
    <source>
        <dbReference type="NCBIfam" id="TIGR01814"/>
    </source>
</evidence>
<comment type="function">
    <text evidence="4 6">Catalyzes the cleavage of L-kynurenine (L-Kyn) and L-3-hydroxykynurenine (L-3OHKyn) into anthranilic acid (AA) and 3-hydroxyanthranilic acid (3-OHAA), respectively.</text>
</comment>
<evidence type="ECO:0000313" key="10">
    <source>
        <dbReference type="Proteomes" id="UP000008808"/>
    </source>
</evidence>
<dbReference type="Proteomes" id="UP000008808">
    <property type="component" value="Chromosome"/>
</dbReference>
<dbReference type="Pfam" id="PF22580">
    <property type="entry name" value="KYNU_C"/>
    <property type="match status" value="1"/>
</dbReference>
<keyword evidence="3 4" id="KW-0663">Pyridoxal phosphate</keyword>
<dbReference type="SUPFAM" id="SSF53383">
    <property type="entry name" value="PLP-dependent transferases"/>
    <property type="match status" value="2"/>
</dbReference>
<comment type="catalytic activity">
    <reaction evidence="4 6">
        <text>L-kynurenine + H2O = anthranilate + L-alanine + H(+)</text>
        <dbReference type="Rhea" id="RHEA:16813"/>
        <dbReference type="ChEBI" id="CHEBI:15377"/>
        <dbReference type="ChEBI" id="CHEBI:15378"/>
        <dbReference type="ChEBI" id="CHEBI:16567"/>
        <dbReference type="ChEBI" id="CHEBI:57959"/>
        <dbReference type="ChEBI" id="CHEBI:57972"/>
        <dbReference type="EC" id="3.7.1.3"/>
    </reaction>
</comment>
<evidence type="ECO:0000256" key="7">
    <source>
        <dbReference type="SAM" id="MobiDB-lite"/>
    </source>
</evidence>
<dbReference type="PANTHER" id="PTHR14084">
    <property type="entry name" value="KYNURENINASE"/>
    <property type="match status" value="1"/>
</dbReference>
<dbReference type="STRING" id="314225.ELI_14150"/>
<dbReference type="HOGENOM" id="CLU_003433_4_1_5"/>
<dbReference type="Gene3D" id="3.40.640.10">
    <property type="entry name" value="Type I PLP-dependent aspartate aminotransferase-like (Major domain)"/>
    <property type="match status" value="1"/>
</dbReference>
<sequence>MLDKARELDAADELAHFRDRFEIPEGVIYLDGNSLGALPKATPARLEQVMRGEWGKGLIRSWNDADWITLPQRVGGKIAPLIGAHPHEVIVADSVSVNLFKLISAALKMRPGRKVILSEPGNFPTDLYMIQGLESQGLATQRLAEREAIIDALDEDVALLLLTHVHYKSGAMFDMAALTEAAHDAGALVLWDLSHTGGALPVDLNGCGADFAVGCGYKYLNGGPGAPAYAFVAERHHEALEQPLSGWMGHAAPFAFTDDYSPAPGVDRLLCGTAPILSVSALEVGVDLIAEIGVDHLWAKSRALSEFLLECLAEAGVINTPSLLQGRGRSREAAEGVGDAQTETSARDAPAPEPPPLKERGSLALVSPIDPMQRGSQLSFRHQEAYALCQALIARGIIGDFRAPDILRLGFAPAYLRFKDMARTAEELADILAKGAWDTAEFKQRAAVT</sequence>
<dbReference type="UniPathway" id="UPA00334">
    <property type="reaction ID" value="UER00455"/>
</dbReference>
<reference evidence="10" key="1">
    <citation type="journal article" date="2009" name="J. Bacteriol.">
        <title>Complete genome sequence of Erythrobacter litoralis HTCC2594.</title>
        <authorList>
            <person name="Oh H.M."/>
            <person name="Giovannoni S.J."/>
            <person name="Ferriera S."/>
            <person name="Johnson J."/>
            <person name="Cho J.C."/>
        </authorList>
    </citation>
    <scope>NUCLEOTIDE SEQUENCE [LARGE SCALE GENOMIC DNA]</scope>
    <source>
        <strain evidence="10">HTCC2594</strain>
    </source>
</reference>
<comment type="subunit">
    <text evidence="4 6">Homodimer.</text>
</comment>
<dbReference type="GO" id="GO:0019805">
    <property type="term" value="P:quinolinate biosynthetic process"/>
    <property type="evidence" value="ECO:0007669"/>
    <property type="project" value="UniProtKB-UniRule"/>
</dbReference>
<evidence type="ECO:0000256" key="6">
    <source>
        <dbReference type="PIRNR" id="PIRNR038800"/>
    </source>
</evidence>
<keyword evidence="10" id="KW-1185">Reference proteome</keyword>
<dbReference type="RefSeq" id="WP_011415744.1">
    <property type="nucleotide sequence ID" value="NC_007722.1"/>
</dbReference>
<dbReference type="GO" id="GO:0030429">
    <property type="term" value="F:kynureninase activity"/>
    <property type="evidence" value="ECO:0007669"/>
    <property type="project" value="UniProtKB-UniRule"/>
</dbReference>
<dbReference type="InterPro" id="IPR000192">
    <property type="entry name" value="Aminotrans_V_dom"/>
</dbReference>
<feature type="modified residue" description="N6-(pyridoxal phosphate)lysine" evidence="4">
    <location>
        <position position="218"/>
    </location>
</feature>
<dbReference type="NCBIfam" id="TIGR01814">
    <property type="entry name" value="kynureninase"/>
    <property type="match status" value="1"/>
</dbReference>
<comment type="catalytic activity">
    <reaction evidence="6">
        <text>3-hydroxy-L-kynurenine + H2O = 3-hydroxyanthranilate + L-alanine + H(+)</text>
        <dbReference type="Rhea" id="RHEA:25143"/>
        <dbReference type="ChEBI" id="CHEBI:15377"/>
        <dbReference type="ChEBI" id="CHEBI:15378"/>
        <dbReference type="ChEBI" id="CHEBI:36559"/>
        <dbReference type="ChEBI" id="CHEBI:57972"/>
        <dbReference type="ChEBI" id="CHEBI:58125"/>
        <dbReference type="EC" id="3.7.1.3"/>
    </reaction>
</comment>
<keyword evidence="2 4" id="KW-0378">Hydrolase</keyword>
<dbReference type="GO" id="GO:0030170">
    <property type="term" value="F:pyridoxal phosphate binding"/>
    <property type="evidence" value="ECO:0007669"/>
    <property type="project" value="UniProtKB-UniRule"/>
</dbReference>
<feature type="binding site" evidence="4">
    <location>
        <position position="192"/>
    </location>
    <ligand>
        <name>pyridoxal 5'-phosphate</name>
        <dbReference type="ChEBI" id="CHEBI:597326"/>
    </ligand>
</feature>
<dbReference type="EMBL" id="CP000157">
    <property type="protein sequence ID" value="ABC64922.1"/>
    <property type="molecule type" value="Genomic_DNA"/>
</dbReference>
<dbReference type="GO" id="GO:0097053">
    <property type="term" value="P:L-kynurenine catabolic process"/>
    <property type="evidence" value="ECO:0007669"/>
    <property type="project" value="UniProtKB-UniRule"/>
</dbReference>
<evidence type="ECO:0000256" key="3">
    <source>
        <dbReference type="ARBA" id="ARBA00022898"/>
    </source>
</evidence>
<dbReference type="PANTHER" id="PTHR14084:SF0">
    <property type="entry name" value="KYNURENINASE"/>
    <property type="match status" value="1"/>
</dbReference>
<dbReference type="InterPro" id="IPR015424">
    <property type="entry name" value="PyrdxlP-dep_Trfase"/>
</dbReference>
<dbReference type="GO" id="GO:0019441">
    <property type="term" value="P:L-tryptophan catabolic process to kynurenine"/>
    <property type="evidence" value="ECO:0007669"/>
    <property type="project" value="TreeGrafter"/>
</dbReference>
<comment type="pathway">
    <text evidence="4 6">Amino-acid degradation; L-kynurenine degradation; L-alanine and anthranilate from L-kynurenine: step 1/1.</text>
</comment>
<dbReference type="InterPro" id="IPR015422">
    <property type="entry name" value="PyrdxlP-dep_Trfase_small"/>
</dbReference>
<name>Q2N5W9_ERYLH</name>
<dbReference type="InterPro" id="IPR015421">
    <property type="entry name" value="PyrdxlP-dep_Trfase_major"/>
</dbReference>
<evidence type="ECO:0000256" key="2">
    <source>
        <dbReference type="ARBA" id="ARBA00022801"/>
    </source>
</evidence>
<accession>Q2N5W9</accession>
<feature type="binding site" evidence="4">
    <location>
        <position position="163"/>
    </location>
    <ligand>
        <name>pyridoxal 5'-phosphate</name>
        <dbReference type="ChEBI" id="CHEBI:597326"/>
    </ligand>
</feature>
<comment type="similarity">
    <text evidence="4 6">Belongs to the kynureninase family.</text>
</comment>
<evidence type="ECO:0000256" key="1">
    <source>
        <dbReference type="ARBA" id="ARBA00022642"/>
    </source>
</evidence>
<dbReference type="InterPro" id="IPR010111">
    <property type="entry name" value="Kynureninase"/>
</dbReference>
<dbReference type="OrthoDB" id="9812626at2"/>
<evidence type="ECO:0000313" key="9">
    <source>
        <dbReference type="EMBL" id="ABC64922.1"/>
    </source>
</evidence>
<feature type="binding site" evidence="4">
    <location>
        <position position="195"/>
    </location>
    <ligand>
        <name>pyridoxal 5'-phosphate</name>
        <dbReference type="ChEBI" id="CHEBI:597326"/>
    </ligand>
</feature>
<evidence type="ECO:0000259" key="8">
    <source>
        <dbReference type="Pfam" id="PF00266"/>
    </source>
</evidence>
<protein>
    <recommendedName>
        <fullName evidence="4 5">Kynureninase</fullName>
        <ecNumber evidence="4 5">3.7.1.3</ecNumber>
    </recommendedName>
    <alternativeName>
        <fullName evidence="4">L-kynurenine hydrolase</fullName>
    </alternativeName>
</protein>
<dbReference type="GO" id="GO:0009435">
    <property type="term" value="P:NAD+ biosynthetic process"/>
    <property type="evidence" value="ECO:0007669"/>
    <property type="project" value="UniProtKB-UniRule"/>
</dbReference>
<dbReference type="EC" id="3.7.1.3" evidence="4 5"/>
<feature type="binding site" evidence="4">
    <location>
        <position position="273"/>
    </location>
    <ligand>
        <name>pyridoxal 5'-phosphate</name>
        <dbReference type="ChEBI" id="CHEBI:597326"/>
    </ligand>
</feature>
<dbReference type="GO" id="GO:0043420">
    <property type="term" value="P:anthranilate metabolic process"/>
    <property type="evidence" value="ECO:0007669"/>
    <property type="project" value="TreeGrafter"/>
</dbReference>
<organism evidence="9 10">
    <name type="scientific">Erythrobacter litoralis (strain HTCC2594)</name>
    <dbReference type="NCBI Taxonomy" id="314225"/>
    <lineage>
        <taxon>Bacteria</taxon>
        <taxon>Pseudomonadati</taxon>
        <taxon>Pseudomonadota</taxon>
        <taxon>Alphaproteobacteria</taxon>
        <taxon>Sphingomonadales</taxon>
        <taxon>Erythrobacteraceae</taxon>
        <taxon>Erythrobacter/Porphyrobacter group</taxon>
        <taxon>Erythrobacter</taxon>
    </lineage>
</organism>
<dbReference type="HAMAP" id="MF_01970">
    <property type="entry name" value="Kynureninase"/>
    <property type="match status" value="1"/>
</dbReference>
<comment type="caution">
    <text evidence="4">Lacks conserved residue(s) required for the propagation of feature annotation.</text>
</comment>
<feature type="region of interest" description="Disordered" evidence="7">
    <location>
        <begin position="328"/>
        <end position="361"/>
    </location>
</feature>
<feature type="binding site" evidence="4">
    <location>
        <position position="217"/>
    </location>
    <ligand>
        <name>pyridoxal 5'-phosphate</name>
        <dbReference type="ChEBI" id="CHEBI:597326"/>
    </ligand>
</feature>
<dbReference type="GO" id="GO:0005737">
    <property type="term" value="C:cytoplasm"/>
    <property type="evidence" value="ECO:0007669"/>
    <property type="project" value="UniProtKB-UniRule"/>
</dbReference>
<comment type="pathway">
    <text evidence="4 6">Cofactor biosynthesis; NAD(+) biosynthesis; quinolinate from L-kynurenine: step 2/3.</text>
</comment>
<dbReference type="Pfam" id="PF00266">
    <property type="entry name" value="Aminotran_5"/>
    <property type="match status" value="1"/>
</dbReference>
<feature type="binding site" evidence="4">
    <location>
        <begin position="123"/>
        <end position="126"/>
    </location>
    <ligand>
        <name>pyridoxal 5'-phosphate</name>
        <dbReference type="ChEBI" id="CHEBI:597326"/>
    </ligand>
</feature>
<dbReference type="eggNOG" id="COG3844">
    <property type="taxonomic scope" value="Bacteria"/>
</dbReference>
<keyword evidence="1 4" id="KW-0662">Pyridine nucleotide biosynthesis</keyword>
<feature type="domain" description="Aminotransferase class V" evidence="8">
    <location>
        <begin position="76"/>
        <end position="319"/>
    </location>
</feature>
<dbReference type="Gene3D" id="3.90.1150.10">
    <property type="entry name" value="Aspartate Aminotransferase, domain 1"/>
    <property type="match status" value="1"/>
</dbReference>
<dbReference type="AlphaFoldDB" id="Q2N5W9"/>
<gene>
    <name evidence="4" type="primary">kynU</name>
    <name evidence="9" type="ordered locus">ELI_14150</name>
</gene>
<dbReference type="UniPathway" id="UPA00253">
    <property type="reaction ID" value="UER00329"/>
</dbReference>
<dbReference type="PIRSF" id="PIRSF038800">
    <property type="entry name" value="KYNU"/>
    <property type="match status" value="1"/>
</dbReference>